<feature type="transmembrane region" description="Helical" evidence="2">
    <location>
        <begin position="442"/>
        <end position="462"/>
    </location>
</feature>
<dbReference type="FunCoup" id="Q9U3A4">
    <property type="interactions" value="47"/>
</dbReference>
<feature type="transmembrane region" description="Helical" evidence="2">
    <location>
        <begin position="312"/>
        <end position="329"/>
    </location>
</feature>
<feature type="transmembrane region" description="Helical" evidence="2">
    <location>
        <begin position="350"/>
        <end position="366"/>
    </location>
</feature>
<dbReference type="RefSeq" id="NP_507831.1">
    <property type="nucleotide sequence ID" value="NM_075430.3"/>
</dbReference>
<feature type="transmembrane region" description="Helical" evidence="2">
    <location>
        <begin position="144"/>
        <end position="166"/>
    </location>
</feature>
<evidence type="ECO:0000313" key="6">
    <source>
        <dbReference type="WormBase" id="M162.5"/>
    </source>
</evidence>
<dbReference type="AGR" id="WB:WBGene00010931"/>
<evidence type="ECO:0000256" key="1">
    <source>
        <dbReference type="ARBA" id="ARBA00004141"/>
    </source>
</evidence>
<feature type="transmembrane region" description="Helical" evidence="2">
    <location>
        <begin position="211"/>
        <end position="231"/>
    </location>
</feature>
<feature type="transmembrane region" description="Helical" evidence="2">
    <location>
        <begin position="91"/>
        <end position="112"/>
    </location>
</feature>
<protein>
    <submittedName>
        <fullName evidence="4">Major facilitator superfamily (MFS) profile domain-containing protein</fullName>
    </submittedName>
</protein>
<dbReference type="CTD" id="180300"/>
<organism evidence="4 5">
    <name type="scientific">Caenorhabditis elegans</name>
    <dbReference type="NCBI Taxonomy" id="6239"/>
    <lineage>
        <taxon>Eukaryota</taxon>
        <taxon>Metazoa</taxon>
        <taxon>Ecdysozoa</taxon>
        <taxon>Nematoda</taxon>
        <taxon>Chromadorea</taxon>
        <taxon>Rhabditida</taxon>
        <taxon>Rhabditina</taxon>
        <taxon>Rhabditomorpha</taxon>
        <taxon>Rhabditoidea</taxon>
        <taxon>Rhabditidae</taxon>
        <taxon>Peloderinae</taxon>
        <taxon>Caenorhabditis</taxon>
    </lineage>
</organism>
<dbReference type="InterPro" id="IPR011701">
    <property type="entry name" value="MFS"/>
</dbReference>
<dbReference type="PhylomeDB" id="Q9U3A4"/>
<feature type="transmembrane region" description="Helical" evidence="2">
    <location>
        <begin position="372"/>
        <end position="399"/>
    </location>
</feature>
<accession>Q9U3A4</accession>
<keyword evidence="2" id="KW-0812">Transmembrane</keyword>
<dbReference type="InterPro" id="IPR020846">
    <property type="entry name" value="MFS_dom"/>
</dbReference>
<evidence type="ECO:0000313" key="4">
    <source>
        <dbReference type="EMBL" id="CAB05257.2"/>
    </source>
</evidence>
<dbReference type="eggNOG" id="KOG2532">
    <property type="taxonomic scope" value="Eukaryota"/>
</dbReference>
<dbReference type="SMR" id="Q9U3A4"/>
<evidence type="ECO:0000313" key="5">
    <source>
        <dbReference type="Proteomes" id="UP000001940"/>
    </source>
</evidence>
<evidence type="ECO:0000256" key="2">
    <source>
        <dbReference type="SAM" id="Phobius"/>
    </source>
</evidence>
<feature type="transmembrane region" description="Helical" evidence="2">
    <location>
        <begin position="178"/>
        <end position="199"/>
    </location>
</feature>
<feature type="transmembrane region" description="Helical" evidence="2">
    <location>
        <begin position="38"/>
        <end position="62"/>
    </location>
</feature>
<proteinExistence type="predicted"/>
<dbReference type="OrthoDB" id="2985014at2759"/>
<feature type="transmembrane region" description="Helical" evidence="2">
    <location>
        <begin position="119"/>
        <end position="138"/>
    </location>
</feature>
<dbReference type="AlphaFoldDB" id="Q9U3A4"/>
<sequence>MKVAPEKKPPIPVVITAEQMSSEAKENGLEPSSSKIRYIVLILSMTCLSFMMSNVICFNFTVLCMPGTGESSELTGNKTQYIGYNRQEKTWLFSTVAVGAMFGLFPVIIGISTYGLRKVFFAAGMLTSLTTFLIPIVAPMDFNLFLLMRFLQGMSYAGCMPAVGAITSSWASLTQQGLFIAALTTFGQLSSIFSMPIAGELCVSPFGWKSVYFLHAAISMVIFLAWFAVFTDSPSTNKLVKSTELLEIQKGKSDAAANGKQEATPYLEILTTPSVWGIWIGALGDLIAVQLIHIYSPVYLHDIGGYSVEKTGFAAAVPVLFQFFMKLFAGHSSDRISGISETTKLRIYNTIALGASAVFLAALGFVKEGQGLTGLTLMTVATAMFGFNGGGFIKCAALVSRQHNHFVMANVQFLLCLSMLLCPILVSFLLRHGTITEWRLVFFVHAGILAACNLIFCLLATAKPAPWTDRTLKPSASRNTPLYTIKY</sequence>
<dbReference type="UCSC" id="M162.5.1">
    <property type="organism name" value="c. elegans"/>
</dbReference>
<name>Q9U3A4_CAEEL</name>
<reference evidence="4 5" key="1">
    <citation type="journal article" date="1998" name="Science">
        <title>Genome sequence of the nematode C. elegans: a platform for investigating biology.</title>
        <authorList>
            <consortium name="The C. elegans sequencing consortium"/>
            <person name="Sulson J.E."/>
            <person name="Waterston R."/>
        </authorList>
    </citation>
    <scope>NUCLEOTIDE SEQUENCE [LARGE SCALE GENOMIC DNA]</scope>
    <source>
        <strain evidence="4 5">Bristol N2</strain>
    </source>
</reference>
<keyword evidence="2" id="KW-0472">Membrane</keyword>
<keyword evidence="2" id="KW-1133">Transmembrane helix</keyword>
<dbReference type="PaxDb" id="6239-M162.5"/>
<dbReference type="DIP" id="DIP-24387N"/>
<dbReference type="PIR" id="F89426">
    <property type="entry name" value="F89426"/>
</dbReference>
<dbReference type="PROSITE" id="PS50850">
    <property type="entry name" value="MFS"/>
    <property type="match status" value="1"/>
</dbReference>
<dbReference type="GO" id="GO:0022857">
    <property type="term" value="F:transmembrane transporter activity"/>
    <property type="evidence" value="ECO:0007669"/>
    <property type="project" value="InterPro"/>
</dbReference>
<dbReference type="EMBL" id="BX284605">
    <property type="protein sequence ID" value="CAB05257.2"/>
    <property type="molecule type" value="Genomic_DNA"/>
</dbReference>
<feature type="transmembrane region" description="Helical" evidence="2">
    <location>
        <begin position="411"/>
        <end position="430"/>
    </location>
</feature>
<dbReference type="InterPro" id="IPR036259">
    <property type="entry name" value="MFS_trans_sf"/>
</dbReference>
<feature type="transmembrane region" description="Helical" evidence="2">
    <location>
        <begin position="276"/>
        <end position="300"/>
    </location>
</feature>
<dbReference type="GO" id="GO:0016020">
    <property type="term" value="C:membrane"/>
    <property type="evidence" value="ECO:0007669"/>
    <property type="project" value="UniProtKB-SubCell"/>
</dbReference>
<dbReference type="SUPFAM" id="SSF103473">
    <property type="entry name" value="MFS general substrate transporter"/>
    <property type="match status" value="1"/>
</dbReference>
<dbReference type="PANTHER" id="PTHR45757">
    <property type="entry name" value="PROTEIN CBG23364-RELATED"/>
    <property type="match status" value="1"/>
</dbReference>
<dbReference type="Pfam" id="PF07690">
    <property type="entry name" value="MFS_1"/>
    <property type="match status" value="1"/>
</dbReference>
<feature type="domain" description="Major facilitator superfamily (MFS) profile" evidence="3">
    <location>
        <begin position="39"/>
        <end position="464"/>
    </location>
</feature>
<dbReference type="Bgee" id="WBGene00010931">
    <property type="expression patterns" value="Expressed in larva and 3 other cell types or tissues"/>
</dbReference>
<dbReference type="Proteomes" id="UP000001940">
    <property type="component" value="Chromosome V"/>
</dbReference>
<dbReference type="OMA" id="HFVMANV"/>
<dbReference type="PIR" id="T23776">
    <property type="entry name" value="T23776"/>
</dbReference>
<evidence type="ECO:0000259" key="3">
    <source>
        <dbReference type="PROSITE" id="PS50850"/>
    </source>
</evidence>
<keyword evidence="5" id="KW-1185">Reference proteome</keyword>
<dbReference type="GeneID" id="180300"/>
<dbReference type="PANTHER" id="PTHR45757:SF33">
    <property type="entry name" value="MAJOR FACILITATOR SUPERFAMILY (MFS) PROFILE DOMAIN-CONTAINING PROTEIN"/>
    <property type="match status" value="1"/>
</dbReference>
<comment type="subcellular location">
    <subcellularLocation>
        <location evidence="1">Membrane</location>
        <topology evidence="1">Multi-pass membrane protein</topology>
    </subcellularLocation>
</comment>
<gene>
    <name evidence="4" type="ORF">CELE_M162.5</name>
    <name evidence="4 6" type="ORF">M162.5</name>
</gene>
<dbReference type="InParanoid" id="Q9U3A4"/>
<dbReference type="KEGG" id="cel:CELE_M162.5"/>
<dbReference type="WormBase" id="M162.5">
    <property type="protein sequence ID" value="CE23879"/>
    <property type="gene ID" value="WBGene00010931"/>
</dbReference>
<dbReference type="Gene3D" id="1.20.1250.20">
    <property type="entry name" value="MFS general substrate transporter like domains"/>
    <property type="match status" value="2"/>
</dbReference>
<dbReference type="HOGENOM" id="CLU_001265_5_3_1"/>